<accession>A0ACC3ALC1</accession>
<dbReference type="EMBL" id="JAPDRQ010000001">
    <property type="protein sequence ID" value="KAJ9664769.1"/>
    <property type="molecule type" value="Genomic_DNA"/>
</dbReference>
<comment type="caution">
    <text evidence="1">The sequence shown here is derived from an EMBL/GenBank/DDBJ whole genome shotgun (WGS) entry which is preliminary data.</text>
</comment>
<name>A0ACC3ALC1_9EURO</name>
<protein>
    <submittedName>
        <fullName evidence="1">Uncharacterized protein</fullName>
    </submittedName>
</protein>
<gene>
    <name evidence="1" type="ORF">H2198_000115</name>
</gene>
<organism evidence="1 2">
    <name type="scientific">Neophaeococcomyces mojaviensis</name>
    <dbReference type="NCBI Taxonomy" id="3383035"/>
    <lineage>
        <taxon>Eukaryota</taxon>
        <taxon>Fungi</taxon>
        <taxon>Dikarya</taxon>
        <taxon>Ascomycota</taxon>
        <taxon>Pezizomycotina</taxon>
        <taxon>Eurotiomycetes</taxon>
        <taxon>Chaetothyriomycetidae</taxon>
        <taxon>Chaetothyriales</taxon>
        <taxon>Chaetothyriales incertae sedis</taxon>
        <taxon>Neophaeococcomyces</taxon>
    </lineage>
</organism>
<proteinExistence type="predicted"/>
<evidence type="ECO:0000313" key="2">
    <source>
        <dbReference type="Proteomes" id="UP001172386"/>
    </source>
</evidence>
<keyword evidence="2" id="KW-1185">Reference proteome</keyword>
<sequence>MPVSQLKFINYPSPKESRTDKRREANGSNPVLSGWLLVILAKVLHASTFVQKLLWRLNKFDKVKDLPELQGYSARYDPTVIPVGHDEDEPLPLTKLPKPRRRKNESAYYTTADYHEAYTSGTLTPSDVVEFLLPLITRHGKGVSKYAVAYLDVQPEIVRAAARASTERYRAGKPLSMLDGVPVAVKDEVNLKGHKRCLGSKLDFKDKEDSTDWCVRKWEEAGGIIVGTTNMHELGLDTTNNNPVWGTPLNPHNEKYYTGGSSGGSGCTAAQGICPIVLGVDGGGSIRIPSAFCGLYGLKTSQSRVSTYPRVAGTNTVAVCGPMSPNVDDLALAYRIMAQPCPQDPINFMFPESTSRRALDVAEPSKRYIGIDREWVGLSDPEISDMFRAAVRHYTDILGYEIVDISIPLKSENQRAFSLTILAEAMTALTPEKVNQLIHPNQILLDVSGTHATAQDLIASDRLRERAMRHMAWLWERYPGMLVLTPTTPCAGWKIRKPSDVTDGYGASDANMTLRSMEYSCFGNWIGTPAISCPLGYATGNVPVGIMALGEWGAEEQLIRFAQKHEEFLGELGVRRPTAEGNWVDVIAQARK</sequence>
<reference evidence="1" key="1">
    <citation type="submission" date="2022-10" db="EMBL/GenBank/DDBJ databases">
        <title>Culturing micro-colonial fungi from biological soil crusts in the Mojave desert and describing Neophaeococcomyces mojavensis, and introducing the new genera and species Taxawa tesnikishii.</title>
        <authorList>
            <person name="Kurbessoian T."/>
            <person name="Stajich J.E."/>
        </authorList>
    </citation>
    <scope>NUCLEOTIDE SEQUENCE</scope>
    <source>
        <strain evidence="1">JES_112</strain>
    </source>
</reference>
<dbReference type="Proteomes" id="UP001172386">
    <property type="component" value="Unassembled WGS sequence"/>
</dbReference>
<evidence type="ECO:0000313" key="1">
    <source>
        <dbReference type="EMBL" id="KAJ9664769.1"/>
    </source>
</evidence>